<dbReference type="Ensembl" id="ENSCABT00000010771.1">
    <property type="protein sequence ID" value="ENSCABP00000009827.1"/>
    <property type="gene ID" value="ENSCABG00000007376.1"/>
</dbReference>
<accession>A0A8C0GIK0</accession>
<proteinExistence type="predicted"/>
<dbReference type="AlphaFoldDB" id="A0A8C0GIK0"/>
<dbReference type="Proteomes" id="UP000694404">
    <property type="component" value="Unplaced"/>
</dbReference>
<protein>
    <submittedName>
        <fullName evidence="1">Uncharacterized protein</fullName>
    </submittedName>
</protein>
<evidence type="ECO:0000313" key="2">
    <source>
        <dbReference type="Proteomes" id="UP000694404"/>
    </source>
</evidence>
<keyword evidence="2" id="KW-1185">Reference proteome</keyword>
<reference evidence="1" key="2">
    <citation type="submission" date="2025-09" db="UniProtKB">
        <authorList>
            <consortium name="Ensembl"/>
        </authorList>
    </citation>
    <scope>IDENTIFICATION</scope>
</reference>
<name>A0A8C0GIK0_CHEAB</name>
<sequence>IRPWQLMAVPAVPLDIWLTAISAVRPHHQSLPPVWALNNSVPGPGFSSKAGASASFLDLIQLRWRPYFLHFLSCLSASSMGRGAGLTLLTRGVESGSSHQHWNEATLPHYSAPEATANDVVVIEVMLNRRRIEKDGL</sequence>
<reference evidence="1" key="1">
    <citation type="submission" date="2025-08" db="UniProtKB">
        <authorList>
            <consortium name="Ensembl"/>
        </authorList>
    </citation>
    <scope>IDENTIFICATION</scope>
</reference>
<organism evidence="1 2">
    <name type="scientific">Chelonoidis abingdonii</name>
    <name type="common">Abingdon island giant tortoise</name>
    <name type="synonym">Testudo abingdonii</name>
    <dbReference type="NCBI Taxonomy" id="106734"/>
    <lineage>
        <taxon>Eukaryota</taxon>
        <taxon>Metazoa</taxon>
        <taxon>Chordata</taxon>
        <taxon>Craniata</taxon>
        <taxon>Vertebrata</taxon>
        <taxon>Euteleostomi</taxon>
        <taxon>Archelosauria</taxon>
        <taxon>Testudinata</taxon>
        <taxon>Testudines</taxon>
        <taxon>Cryptodira</taxon>
        <taxon>Durocryptodira</taxon>
        <taxon>Testudinoidea</taxon>
        <taxon>Testudinidae</taxon>
        <taxon>Chelonoidis</taxon>
    </lineage>
</organism>
<evidence type="ECO:0000313" key="1">
    <source>
        <dbReference type="Ensembl" id="ENSCABP00000009827.1"/>
    </source>
</evidence>